<dbReference type="SUPFAM" id="SSF88946">
    <property type="entry name" value="Sigma2 domain of RNA polymerase sigma factors"/>
    <property type="match status" value="1"/>
</dbReference>
<reference evidence="8 9" key="1">
    <citation type="submission" date="2019-02" db="EMBL/GenBank/DDBJ databases">
        <title>Deep-cultivation of Planctomycetes and their phenomic and genomic characterization uncovers novel biology.</title>
        <authorList>
            <person name="Wiegand S."/>
            <person name="Jogler M."/>
            <person name="Boedeker C."/>
            <person name="Pinto D."/>
            <person name="Vollmers J."/>
            <person name="Rivas-Marin E."/>
            <person name="Kohn T."/>
            <person name="Peeters S.H."/>
            <person name="Heuer A."/>
            <person name="Rast P."/>
            <person name="Oberbeckmann S."/>
            <person name="Bunk B."/>
            <person name="Jeske O."/>
            <person name="Meyerdierks A."/>
            <person name="Storesund J.E."/>
            <person name="Kallscheuer N."/>
            <person name="Luecker S."/>
            <person name="Lage O.M."/>
            <person name="Pohl T."/>
            <person name="Merkel B.J."/>
            <person name="Hornburger P."/>
            <person name="Mueller R.-W."/>
            <person name="Bruemmer F."/>
            <person name="Labrenz M."/>
            <person name="Spormann A.M."/>
            <person name="Op den Camp H."/>
            <person name="Overmann J."/>
            <person name="Amann R."/>
            <person name="Jetten M.S.M."/>
            <person name="Mascher T."/>
            <person name="Medema M.H."/>
            <person name="Devos D.P."/>
            <person name="Kaster A.-K."/>
            <person name="Ovreas L."/>
            <person name="Rohde M."/>
            <person name="Galperin M.Y."/>
            <person name="Jogler C."/>
        </authorList>
    </citation>
    <scope>NUCLEOTIDE SEQUENCE [LARGE SCALE GENOMIC DNA]</scope>
    <source>
        <strain evidence="8 9">K22_7</strain>
    </source>
</reference>
<dbReference type="InterPro" id="IPR014284">
    <property type="entry name" value="RNA_pol_sigma-70_dom"/>
</dbReference>
<evidence type="ECO:0000259" key="6">
    <source>
        <dbReference type="Pfam" id="PF04542"/>
    </source>
</evidence>
<dbReference type="InterPro" id="IPR007627">
    <property type="entry name" value="RNA_pol_sigma70_r2"/>
</dbReference>
<keyword evidence="3" id="KW-0731">Sigma factor</keyword>
<accession>A0A517N6E7</accession>
<dbReference type="CDD" id="cd06171">
    <property type="entry name" value="Sigma70_r4"/>
    <property type="match status" value="1"/>
</dbReference>
<evidence type="ECO:0000256" key="1">
    <source>
        <dbReference type="ARBA" id="ARBA00010641"/>
    </source>
</evidence>
<dbReference type="AlphaFoldDB" id="A0A517N6E7"/>
<dbReference type="GO" id="GO:0006352">
    <property type="term" value="P:DNA-templated transcription initiation"/>
    <property type="evidence" value="ECO:0007669"/>
    <property type="project" value="InterPro"/>
</dbReference>
<keyword evidence="5" id="KW-0804">Transcription</keyword>
<dbReference type="Gene3D" id="1.10.10.10">
    <property type="entry name" value="Winged helix-like DNA-binding domain superfamily/Winged helix DNA-binding domain"/>
    <property type="match status" value="1"/>
</dbReference>
<evidence type="ECO:0000313" key="9">
    <source>
        <dbReference type="Proteomes" id="UP000318538"/>
    </source>
</evidence>
<feature type="domain" description="RNA polymerase sigma-70 region 2" evidence="6">
    <location>
        <begin position="62"/>
        <end position="129"/>
    </location>
</feature>
<dbReference type="InterPro" id="IPR013324">
    <property type="entry name" value="RNA_pol_sigma_r3/r4-like"/>
</dbReference>
<proteinExistence type="inferred from homology"/>
<dbReference type="KEGG" id="rlc:K227x_10800"/>
<dbReference type="InterPro" id="IPR036388">
    <property type="entry name" value="WH-like_DNA-bd_sf"/>
</dbReference>
<dbReference type="GO" id="GO:0016987">
    <property type="term" value="F:sigma factor activity"/>
    <property type="evidence" value="ECO:0007669"/>
    <property type="project" value="UniProtKB-KW"/>
</dbReference>
<organism evidence="8 9">
    <name type="scientific">Rubripirellula lacrimiformis</name>
    <dbReference type="NCBI Taxonomy" id="1930273"/>
    <lineage>
        <taxon>Bacteria</taxon>
        <taxon>Pseudomonadati</taxon>
        <taxon>Planctomycetota</taxon>
        <taxon>Planctomycetia</taxon>
        <taxon>Pirellulales</taxon>
        <taxon>Pirellulaceae</taxon>
        <taxon>Rubripirellula</taxon>
    </lineage>
</organism>
<dbReference type="SUPFAM" id="SSF88659">
    <property type="entry name" value="Sigma3 and sigma4 domains of RNA polymerase sigma factors"/>
    <property type="match status" value="1"/>
</dbReference>
<dbReference type="EMBL" id="CP036525">
    <property type="protein sequence ID" value="QDT02702.1"/>
    <property type="molecule type" value="Genomic_DNA"/>
</dbReference>
<keyword evidence="2" id="KW-0805">Transcription regulation</keyword>
<dbReference type="Pfam" id="PF08281">
    <property type="entry name" value="Sigma70_r4_2"/>
    <property type="match status" value="1"/>
</dbReference>
<evidence type="ECO:0000256" key="4">
    <source>
        <dbReference type="ARBA" id="ARBA00023125"/>
    </source>
</evidence>
<sequence length="224" mass="25353">MLRSHQRCGIGGKRMFARGPSWNLPEFPVIHLIAIEVFSMDESNAALVEQFFACDEQAFDKLVGRHHSLVFRVCLRMLGHRQDAEDATQETFSRMARYLSRWDQRRPLEPWLVTIAGNRCRSLIAGKQRRHVFPLADDPATTSAAEQQNADQLAEEVGLALAQLPAEQRMAFELFHQQSMGYADIAAKMGRPVGTIKTWVHRTRNHLIESLCQREVLSANGGVS</sequence>
<keyword evidence="9" id="KW-1185">Reference proteome</keyword>
<dbReference type="PANTHER" id="PTHR43133">
    <property type="entry name" value="RNA POLYMERASE ECF-TYPE SIGMA FACTO"/>
    <property type="match status" value="1"/>
</dbReference>
<protein>
    <submittedName>
        <fullName evidence="8">ECF RNA polymerase sigma factor SigE</fullName>
    </submittedName>
</protein>
<feature type="domain" description="RNA polymerase sigma factor 70 region 4 type 2" evidence="7">
    <location>
        <begin position="155"/>
        <end position="207"/>
    </location>
</feature>
<dbReference type="InterPro" id="IPR039425">
    <property type="entry name" value="RNA_pol_sigma-70-like"/>
</dbReference>
<evidence type="ECO:0000256" key="2">
    <source>
        <dbReference type="ARBA" id="ARBA00023015"/>
    </source>
</evidence>
<keyword evidence="4" id="KW-0238">DNA-binding</keyword>
<dbReference type="Pfam" id="PF04542">
    <property type="entry name" value="Sigma70_r2"/>
    <property type="match status" value="1"/>
</dbReference>
<evidence type="ECO:0000256" key="3">
    <source>
        <dbReference type="ARBA" id="ARBA00023082"/>
    </source>
</evidence>
<comment type="similarity">
    <text evidence="1">Belongs to the sigma-70 factor family. ECF subfamily.</text>
</comment>
<evidence type="ECO:0000256" key="5">
    <source>
        <dbReference type="ARBA" id="ARBA00023163"/>
    </source>
</evidence>
<dbReference type="GO" id="GO:0003677">
    <property type="term" value="F:DNA binding"/>
    <property type="evidence" value="ECO:0007669"/>
    <property type="project" value="UniProtKB-KW"/>
</dbReference>
<dbReference type="PANTHER" id="PTHR43133:SF8">
    <property type="entry name" value="RNA POLYMERASE SIGMA FACTOR HI_1459-RELATED"/>
    <property type="match status" value="1"/>
</dbReference>
<evidence type="ECO:0000259" key="7">
    <source>
        <dbReference type="Pfam" id="PF08281"/>
    </source>
</evidence>
<dbReference type="Proteomes" id="UP000318538">
    <property type="component" value="Chromosome"/>
</dbReference>
<gene>
    <name evidence="8" type="primary">sigE_1</name>
    <name evidence="8" type="ORF">K227x_10800</name>
</gene>
<dbReference type="OrthoDB" id="9785675at2"/>
<dbReference type="NCBIfam" id="TIGR02937">
    <property type="entry name" value="sigma70-ECF"/>
    <property type="match status" value="1"/>
</dbReference>
<evidence type="ECO:0000313" key="8">
    <source>
        <dbReference type="EMBL" id="QDT02702.1"/>
    </source>
</evidence>
<dbReference type="InterPro" id="IPR013325">
    <property type="entry name" value="RNA_pol_sigma_r2"/>
</dbReference>
<dbReference type="InterPro" id="IPR013249">
    <property type="entry name" value="RNA_pol_sigma70_r4_t2"/>
</dbReference>
<name>A0A517N6E7_9BACT</name>
<dbReference type="Gene3D" id="1.10.1740.10">
    <property type="match status" value="1"/>
</dbReference>